<keyword evidence="1 7" id="KW-0328">Glycosyltransferase</keyword>
<dbReference type="InterPro" id="IPR011013">
    <property type="entry name" value="Gal_mutarotase_sf_dom"/>
</dbReference>
<dbReference type="GO" id="GO:0016757">
    <property type="term" value="F:glycosyltransferase activity"/>
    <property type="evidence" value="ECO:0007669"/>
    <property type="project" value="UniProtKB-KW"/>
</dbReference>
<evidence type="ECO:0000256" key="2">
    <source>
        <dbReference type="ARBA" id="ARBA00022679"/>
    </source>
</evidence>
<feature type="transmembrane region" description="Helical" evidence="3">
    <location>
        <begin position="417"/>
        <end position="437"/>
    </location>
</feature>
<feature type="domain" description="Glycoamylase-like" evidence="5">
    <location>
        <begin position="1362"/>
        <end position="1559"/>
    </location>
</feature>
<dbReference type="InterPro" id="IPR037018">
    <property type="entry name" value="GH65_N"/>
</dbReference>
<evidence type="ECO:0000256" key="3">
    <source>
        <dbReference type="SAM" id="Phobius"/>
    </source>
</evidence>
<dbReference type="GO" id="GO:0030246">
    <property type="term" value="F:carbohydrate binding"/>
    <property type="evidence" value="ECO:0007669"/>
    <property type="project" value="InterPro"/>
</dbReference>
<evidence type="ECO:0000259" key="4">
    <source>
        <dbReference type="Pfam" id="PF06165"/>
    </source>
</evidence>
<dbReference type="InterPro" id="IPR037824">
    <property type="entry name" value="GH94N_2_NdvB"/>
</dbReference>
<dbReference type="SUPFAM" id="SSF48208">
    <property type="entry name" value="Six-hairpin glycosidases"/>
    <property type="match status" value="1"/>
</dbReference>
<keyword evidence="3" id="KW-0812">Transmembrane</keyword>
<dbReference type="InterPro" id="IPR052047">
    <property type="entry name" value="GH94_Enzymes"/>
</dbReference>
<dbReference type="Gene3D" id="2.70.98.40">
    <property type="entry name" value="Glycoside hydrolase, family 65, N-terminal domain"/>
    <property type="match status" value="2"/>
</dbReference>
<proteinExistence type="predicted"/>
<dbReference type="InterPro" id="IPR012341">
    <property type="entry name" value="6hp_glycosidase-like_sf"/>
</dbReference>
<keyword evidence="3" id="KW-1133">Transmembrane helix</keyword>
<name>A0A1J5R8Z7_9ZZZZ</name>
<feature type="transmembrane region" description="Helical" evidence="3">
    <location>
        <begin position="449"/>
        <end position="474"/>
    </location>
</feature>
<feature type="transmembrane region" description="Helical" evidence="3">
    <location>
        <begin position="980"/>
        <end position="1000"/>
    </location>
</feature>
<dbReference type="EMBL" id="MLJW01000230">
    <property type="protein sequence ID" value="OIQ92496.1"/>
    <property type="molecule type" value="Genomic_DNA"/>
</dbReference>
<reference evidence="7" key="1">
    <citation type="submission" date="2016-10" db="EMBL/GenBank/DDBJ databases">
        <title>Sequence of Gallionella enrichment culture.</title>
        <authorList>
            <person name="Poehlein A."/>
            <person name="Muehling M."/>
            <person name="Daniel R."/>
        </authorList>
    </citation>
    <scope>NUCLEOTIDE SEQUENCE</scope>
</reference>
<dbReference type="PANTHER" id="PTHR37469">
    <property type="entry name" value="CELLOBIONIC ACID PHOSPHORYLASE-RELATED"/>
    <property type="match status" value="1"/>
</dbReference>
<feature type="transmembrane region" description="Helical" evidence="3">
    <location>
        <begin position="855"/>
        <end position="876"/>
    </location>
</feature>
<evidence type="ECO:0000259" key="6">
    <source>
        <dbReference type="Pfam" id="PF17167"/>
    </source>
</evidence>
<protein>
    <submittedName>
        <fullName evidence="7">N,N'-diacetylchitobiose phosphorylase</fullName>
        <ecNumber evidence="7">2.4.1.280</ecNumber>
    </submittedName>
</protein>
<dbReference type="CDD" id="cd11756">
    <property type="entry name" value="GH94N_ChvB_NdvB_1_like"/>
    <property type="match status" value="1"/>
</dbReference>
<dbReference type="CDD" id="cd11753">
    <property type="entry name" value="GH94N_ChvB_NdvB_2_like"/>
    <property type="match status" value="1"/>
</dbReference>
<organism evidence="7">
    <name type="scientific">mine drainage metagenome</name>
    <dbReference type="NCBI Taxonomy" id="410659"/>
    <lineage>
        <taxon>unclassified sequences</taxon>
        <taxon>metagenomes</taxon>
        <taxon>ecological metagenomes</taxon>
    </lineage>
</organism>
<dbReference type="GO" id="GO:0005975">
    <property type="term" value="P:carbohydrate metabolic process"/>
    <property type="evidence" value="ECO:0007669"/>
    <property type="project" value="InterPro"/>
</dbReference>
<comment type="caution">
    <text evidence="7">The sequence shown here is derived from an EMBL/GenBank/DDBJ whole genome shotgun (WGS) entry which is preliminary data.</text>
</comment>
<dbReference type="EC" id="2.4.1.280" evidence="7"/>
<dbReference type="InterPro" id="IPR019282">
    <property type="entry name" value="Glycoamylase-like_cons_dom"/>
</dbReference>
<evidence type="ECO:0000259" key="5">
    <source>
        <dbReference type="Pfam" id="PF10091"/>
    </source>
</evidence>
<dbReference type="SUPFAM" id="SSF74650">
    <property type="entry name" value="Galactose mutarotase-like"/>
    <property type="match status" value="2"/>
</dbReference>
<dbReference type="SMART" id="SM01068">
    <property type="entry name" value="CBM_X"/>
    <property type="match status" value="2"/>
</dbReference>
<feature type="domain" description="Glycosyl hydrolase 94 catalytic" evidence="6">
    <location>
        <begin position="2401"/>
        <end position="2825"/>
    </location>
</feature>
<dbReference type="Pfam" id="PF10091">
    <property type="entry name" value="Glycoamylase"/>
    <property type="match status" value="1"/>
</dbReference>
<dbReference type="Pfam" id="PF06165">
    <property type="entry name" value="GH94_b-supersand"/>
    <property type="match status" value="2"/>
</dbReference>
<dbReference type="InterPro" id="IPR008928">
    <property type="entry name" value="6-hairpin_glycosidase_sf"/>
</dbReference>
<feature type="domain" description="Glycosyl hydrolase 94 supersandwich" evidence="4">
    <location>
        <begin position="2117"/>
        <end position="2386"/>
    </location>
</feature>
<dbReference type="InterPro" id="IPR033432">
    <property type="entry name" value="GH94_catalytic"/>
</dbReference>
<dbReference type="InterPro" id="IPR037820">
    <property type="entry name" value="GH94N_NdvB"/>
</dbReference>
<accession>A0A1J5R8Z7</accession>
<dbReference type="Gene3D" id="1.50.10.10">
    <property type="match status" value="1"/>
</dbReference>
<gene>
    <name evidence="7" type="primary">chbP_5</name>
    <name evidence="7" type="ORF">GALL_255690</name>
</gene>
<feature type="domain" description="Glycosyl hydrolase 94 supersandwich" evidence="4">
    <location>
        <begin position="1612"/>
        <end position="1891"/>
    </location>
</feature>
<keyword evidence="2 7" id="KW-0808">Transferase</keyword>
<dbReference type="InterPro" id="IPR010383">
    <property type="entry name" value="Glyco_hydrolase_94_b-supersand"/>
</dbReference>
<evidence type="ECO:0000256" key="1">
    <source>
        <dbReference type="ARBA" id="ARBA00022676"/>
    </source>
</evidence>
<sequence length="2909" mass="321385">MRDMFISLKHALLHGGVTSKRADEELPLRAELFSALQMEQHGRILANTHKLGTGRGRDRLLSRLADNERVILDACNQLTAAIKAGLQVTPAAEWLLDNFYLIEDQIRTAKRHLPKNYSRQLPSLLRGPSAGRPRVYDIALETIAHGDGRVDPESLSRFVTAYQQATTLTLGELWAIPIMLRLALIENLRRVAARLATTRFNRSLADTWADKMAQTAEQEPSNLILLVADMARSDLPLDSSFVAELVRRLQGLSPALTLPLTWLSQRLAASGQTIENLVQTENQQQAADQVSISNSIGSLRFLSAMDWREFVETMSAVHRALRQDPAGVFSRMDFPTRDRYRHVVENIARHSPLPEVAVADCAINLARAAAARVGGEEPGAHVGHYLIGNGLRELEKAAGLRFAVLAALRRIARGSPLALYLGSIALLTLAATAVIVAKAQAEGAGGWLLASLAVLALIATSQLALSMVNWWATLIATPRPLPRMDFSDGIPLESRSLVVVPTMLFSRRAIDSLTEALEVCFLANRDDNLSFCLLTDFGDAKFETLPSDDALLDRARENIEQLNAKYGHSNGDNFLLLHRPRRWNAQEGAWMGYERKRGKLAALNAHLRGGGADAFSLVIGDSDGISEVRYVITLDTDTILPRDAARQFVATMAHPLNRAQYDAGRRRICAGYGILQPRVAVSVPGAEASRYELLCGGEAGIDPYTRSVSDVYQDLFGEGSFIGKGIYDVDAFERVLSGRLPENRILSHDLLEGCYARAGLLSDVQLYEACPPRYSDDVSRRRRWIRGDWQVASWLLPSTPGARDAATGRISRERNPLSALSRWKLFDNLRRSLVSPALTAFLLTGWLALPSAWFWSGAALFILLMPALSGFILALARKPDDVLLRQHLAATLRSASQHFLHAALTLSFLPYEAAVTADAILRTHWRLLVSHRRLLEWQPSGQTQGRSDAGIYPCYRSMWIAPALAIATAAVLIADHPLALAAAAPILLLWLASPAIAHWISRPIAPRATHLSRQQSIFLGSLARRIWLFFETTVGPEDHWLPPDNVQEQPLTAVAHRTSPTNIGLSLLANLAAHDFGYIPAGQLLERCQRTLQTMAALERHQGHFYNWYDTQALKPLPPHYVSTVDSGNLSGHLLTLRPGLTGLLDASILAARVFHGIRDTYRILCEAAGSAPVTQLVQFEQDLEAACQCAPDSLMLAHDCLERLDHGAAGFVAGLGAAAETPLHLWANALAGQCRTALAELDHLAPWVRVQESSEWLADFPALGALPTLRQLARLHGELAPALGQRRADQADPRLASRLADLDRWVAEGSFHAAERILSIERLAMQAAEFARVQYDFLYAPATHLLAIGYNVTERRLDTSFYDLLASEARLTTFVAIAQGQLPQESWFALGRQLTIAGGEPILLSWSGSMFEYLMPLLVMPTFAGTLLDQSYQSAVARQIEYGLQRGPLWGISESGYNAFDAGLNYQYRAFGVPGLGFKRGLGDDLVIAPYASMMALMVAPKEACANLQRLAADGFAGRYGLYEAIDYTPSRLPRGQSYALIREFMAHHQGMGLLSLAYLLLDRPMQKRFEADPQFRATMSLLHERVPRAAATYSNTTELSDIRTAATDQEMQLRVLQRPDTRTPEVQLLSNGRYHVMVTAAGGGYSRWNDLAIGRWREDGTRDNWGSFCYVRDLEDGHFWSTAFQPTLTQPRNYEVVFSEGRAEFRRSDNHFDTHSEIVVSPEDDIELRRTRITNRSRARRSIDITSYAEVVLAPATADALHPAFSKLFVQTEIVPARRAILSTRRPRSAAEKMPWLFHLMAVHGAAIGAISYETDRMRFIGRGNTVAHPQALRDTAPLSGSEGSVLDPIVAIRCRITLDPEQTATIDMVTGIGESRELCLGLIEKYQDRHLADRVLELSWTHSQVVLRQLNASEAEAQLYGRLANSVIYLDALLRADAAVLVRNRRGQSGLWSYAISGDLPIVLVQIKHPDNIELVRQLVQAHTYWRAKGLAVDLVIWNEDHAGYRQVLQEQIMGLISAVTGEHAIDRPGGIFVRLIDQISDEDRVLFQSVARVILTDGGGTLAEQLKRRDLMRVRVPRLMPSAKPQEARKSAALPERGLILANGIGGFTPDGREYVITTSAKSVTPAPWVNVLANPQFGSVISESGQAYSWGENAHEFRLTPWANDPVSDEGGEAFYLRDEETGRYWSPTPLPRRGEGDYVTRHGFGYSVFEHGEDGITSELSVYVAMNASIKYSVLRIRNDCDTLRKLSATGYVEWVLGDLRPKSTMHIITECDPASGALLARNPYNTDFPERIAFFAVDTTLRSISGDRNEFIGRNGSLENPAAMERVRLSGKIGAGLDPCAALQVPFELVPGQQREIVFMLGMADSHHSDVGELIARHRGQAAAQEALAAVHAHWVSTLGAVQVDTPDAALNVLANGWLIYQTIACRLWARSGYYQSGGAFGFRDQLQDGMALVHTRPQLLREQLLLCAAHQFVEGDVQHWWHPPTDRGVRTHCSDDYLWLPLAVGRYLASTGDVGVLDEMVGFIEGRALNHDEDSYFDLPLRSQESATLYQHCLHAIERGLRFGAHGLPLIGSGDWNDGMDKVGDQGRGESVWLGFFLHEVLMRFAEIATMRGDPAFSERCRSEAVRLGRNIEAGGWDGEWYRRAYFDDGTPLGAAQNAECQIDSISQSWAVLSGAGDPQRARRAMQALDRRLVRREDRLIRLLDPPFDKSGQNPGYIRGYVPGVRENGGQYTHAAVWAAMAFAKMGDGQRAWELLRLINPVNHGSTADEIATYKVEPYVVAADVYALSPHVGRGGWSWYSGSAGWLYRLIVESLLGLTRAGDRLLVAPCLPDDWNAFSLSYRYRDTLYRIAVTRSGASGPQAGVMVDGVLQPDGAIPLVDDRRDHAVTIAVAASPAAGAR</sequence>
<keyword evidence="3" id="KW-0472">Membrane</keyword>
<dbReference type="Gene3D" id="1.50.10.140">
    <property type="match status" value="2"/>
</dbReference>
<dbReference type="PANTHER" id="PTHR37469:SF2">
    <property type="entry name" value="CELLOBIONIC ACID PHOSPHORYLASE"/>
    <property type="match status" value="1"/>
</dbReference>
<dbReference type="Gene3D" id="2.60.420.10">
    <property type="entry name" value="Maltose phosphorylase, domain 3"/>
    <property type="match status" value="1"/>
</dbReference>
<evidence type="ECO:0000313" key="7">
    <source>
        <dbReference type="EMBL" id="OIQ92496.1"/>
    </source>
</evidence>
<dbReference type="Pfam" id="PF17167">
    <property type="entry name" value="Glyco_hydro_94"/>
    <property type="match status" value="1"/>
</dbReference>